<evidence type="ECO:0000256" key="4">
    <source>
        <dbReference type="PROSITE-ProRule" id="PRU00042"/>
    </source>
</evidence>
<dbReference type="EMBL" id="CAJPIN010005364">
    <property type="protein sequence ID" value="CAG2057407.1"/>
    <property type="molecule type" value="Genomic_DNA"/>
</dbReference>
<feature type="domain" description="C2H2-type" evidence="6">
    <location>
        <begin position="266"/>
        <end position="295"/>
    </location>
</feature>
<evidence type="ECO:0000259" key="6">
    <source>
        <dbReference type="PROSITE" id="PS50157"/>
    </source>
</evidence>
<dbReference type="SUPFAM" id="SSF57667">
    <property type="entry name" value="beta-beta-alpha zinc fingers"/>
    <property type="match status" value="2"/>
</dbReference>
<keyword evidence="1" id="KW-0479">Metal-binding</keyword>
<evidence type="ECO:0000313" key="7">
    <source>
        <dbReference type="EMBL" id="CAG2057407.1"/>
    </source>
</evidence>
<keyword evidence="2 4" id="KW-0863">Zinc-finger</keyword>
<organism evidence="7 8">
    <name type="scientific">Timema podura</name>
    <name type="common">Walking stick</name>
    <dbReference type="NCBI Taxonomy" id="61482"/>
    <lineage>
        <taxon>Eukaryota</taxon>
        <taxon>Metazoa</taxon>
        <taxon>Ecdysozoa</taxon>
        <taxon>Arthropoda</taxon>
        <taxon>Hexapoda</taxon>
        <taxon>Insecta</taxon>
        <taxon>Pterygota</taxon>
        <taxon>Neoptera</taxon>
        <taxon>Polyneoptera</taxon>
        <taxon>Phasmatodea</taxon>
        <taxon>Timematodea</taxon>
        <taxon>Timematoidea</taxon>
        <taxon>Timematidae</taxon>
        <taxon>Timema</taxon>
    </lineage>
</organism>
<feature type="domain" description="C2H2-type" evidence="6">
    <location>
        <begin position="90"/>
        <end position="117"/>
    </location>
</feature>
<protein>
    <recommendedName>
        <fullName evidence="6">C2H2-type domain-containing protein</fullName>
    </recommendedName>
</protein>
<feature type="compositionally biased region" description="Low complexity" evidence="5">
    <location>
        <begin position="178"/>
        <end position="203"/>
    </location>
</feature>
<evidence type="ECO:0000256" key="3">
    <source>
        <dbReference type="ARBA" id="ARBA00022833"/>
    </source>
</evidence>
<dbReference type="Pfam" id="PF00096">
    <property type="entry name" value="zf-C2H2"/>
    <property type="match status" value="2"/>
</dbReference>
<dbReference type="PROSITE" id="PS50157">
    <property type="entry name" value="ZINC_FINGER_C2H2_2"/>
    <property type="match status" value="2"/>
</dbReference>
<feature type="region of interest" description="Disordered" evidence="5">
    <location>
        <begin position="177"/>
        <end position="203"/>
    </location>
</feature>
<dbReference type="PANTHER" id="PTHR23235">
    <property type="entry name" value="KRUEPPEL-LIKE TRANSCRIPTION FACTOR"/>
    <property type="match status" value="1"/>
</dbReference>
<dbReference type="PANTHER" id="PTHR23235:SF130">
    <property type="entry name" value="ZINC FINGER PROTEIN 367"/>
    <property type="match status" value="1"/>
</dbReference>
<sequence>MSSTTPELHQTWDGSSCCYLSPSMSESMLYLWNWGDEHLKGDESPSSISTACSEAGIRQRTSQLESKRGRPRAEIISHLIVEGSTSPSAIKCTYCNRVFPREKSLQAHLRTHTGTAIFNEGKLGDKKGVAPPAKQVLIHKKLSSLIPKRGNIAKEKGCDKNVCRNVNIPYVHPQVKQSKASEIESASSSLHHTSSSSSGKSDGSYRTILKKHAYISLMIDGSTDRSAFEHATVYVQYVDANENRIKEAILGVIEPPNSISAGERPYPCDYPGCNRAFTQSGQRKTHQRLHTGEKPFVCSHIGCEMRFTHANRHCPQHPFGGIHRSDDFVLRPVESNPEQSSEVLRWLERLYE</sequence>
<evidence type="ECO:0000313" key="8">
    <source>
        <dbReference type="Proteomes" id="UP001153148"/>
    </source>
</evidence>
<dbReference type="InterPro" id="IPR013087">
    <property type="entry name" value="Znf_C2H2_type"/>
</dbReference>
<keyword evidence="8" id="KW-1185">Reference proteome</keyword>
<feature type="region of interest" description="Disordered" evidence="5">
    <location>
        <begin position="43"/>
        <end position="69"/>
    </location>
</feature>
<accession>A0ABN7NNF9</accession>
<evidence type="ECO:0000256" key="5">
    <source>
        <dbReference type="SAM" id="MobiDB-lite"/>
    </source>
</evidence>
<gene>
    <name evidence="7" type="ORF">TPAB3V08_LOCUS4386</name>
</gene>
<name>A0ABN7NNF9_TIMPD</name>
<dbReference type="PROSITE" id="PS00028">
    <property type="entry name" value="ZINC_FINGER_C2H2_1"/>
    <property type="match status" value="2"/>
</dbReference>
<keyword evidence="3" id="KW-0862">Zinc</keyword>
<reference evidence="7" key="1">
    <citation type="submission" date="2021-03" db="EMBL/GenBank/DDBJ databases">
        <authorList>
            <person name="Tran Van P."/>
        </authorList>
    </citation>
    <scope>NUCLEOTIDE SEQUENCE</scope>
</reference>
<dbReference type="InterPro" id="IPR036236">
    <property type="entry name" value="Znf_C2H2_sf"/>
</dbReference>
<evidence type="ECO:0000256" key="1">
    <source>
        <dbReference type="ARBA" id="ARBA00022723"/>
    </source>
</evidence>
<comment type="caution">
    <text evidence="7">The sequence shown here is derived from an EMBL/GenBank/DDBJ whole genome shotgun (WGS) entry which is preliminary data.</text>
</comment>
<evidence type="ECO:0000256" key="2">
    <source>
        <dbReference type="ARBA" id="ARBA00022771"/>
    </source>
</evidence>
<dbReference type="Gene3D" id="3.30.160.60">
    <property type="entry name" value="Classic Zinc Finger"/>
    <property type="match status" value="3"/>
</dbReference>
<dbReference type="Proteomes" id="UP001153148">
    <property type="component" value="Unassembled WGS sequence"/>
</dbReference>
<dbReference type="SMART" id="SM00355">
    <property type="entry name" value="ZnF_C2H2"/>
    <property type="match status" value="2"/>
</dbReference>
<proteinExistence type="predicted"/>
<feature type="non-terminal residue" evidence="7">
    <location>
        <position position="352"/>
    </location>
</feature>